<name>A0A067JC98_JATCU</name>
<dbReference type="InterPro" id="IPR027417">
    <property type="entry name" value="P-loop_NTPase"/>
</dbReference>
<dbReference type="GO" id="GO:0016818">
    <property type="term" value="F:hydrolase activity, acting on acid anhydrides, in phosphorus-containing anhydrides"/>
    <property type="evidence" value="ECO:0007669"/>
    <property type="project" value="InterPro"/>
</dbReference>
<dbReference type="PROSITE" id="PS51193">
    <property type="entry name" value="HELICASE_ATP_BIND_2"/>
    <property type="match status" value="1"/>
</dbReference>
<dbReference type="GO" id="GO:0003684">
    <property type="term" value="F:damaged DNA binding"/>
    <property type="evidence" value="ECO:0007669"/>
    <property type="project" value="TreeGrafter"/>
</dbReference>
<dbReference type="InterPro" id="IPR006555">
    <property type="entry name" value="ATP-dep_Helicase_C"/>
</dbReference>
<dbReference type="STRING" id="180498.A0A067JC98"/>
<protein>
    <recommendedName>
        <fullName evidence="4">Helicase ATP-binding domain-containing protein</fullName>
    </recommendedName>
</protein>
<dbReference type="PANTHER" id="PTHR11472">
    <property type="entry name" value="DNA REPAIR DEAD HELICASE RAD3/XP-D SUBFAMILY MEMBER"/>
    <property type="match status" value="1"/>
</dbReference>
<evidence type="ECO:0000313" key="6">
    <source>
        <dbReference type="Proteomes" id="UP000027138"/>
    </source>
</evidence>
<proteinExistence type="predicted"/>
<dbReference type="Pfam" id="PF13307">
    <property type="entry name" value="Helicase_C_2"/>
    <property type="match status" value="1"/>
</dbReference>
<dbReference type="PANTHER" id="PTHR11472:SF1">
    <property type="entry name" value="GENERAL TRANSCRIPTION AND DNA REPAIR FACTOR IIH HELICASE SUBUNIT XPD"/>
    <property type="match status" value="1"/>
</dbReference>
<evidence type="ECO:0000313" key="5">
    <source>
        <dbReference type="EMBL" id="KDP21471.1"/>
    </source>
</evidence>
<keyword evidence="2" id="KW-0378">Hydrolase</keyword>
<dbReference type="InterPro" id="IPR014013">
    <property type="entry name" value="Helic_SF1/SF2_ATP-bd_DinG/Rad3"/>
</dbReference>
<evidence type="ECO:0000256" key="1">
    <source>
        <dbReference type="ARBA" id="ARBA00022741"/>
    </source>
</evidence>
<evidence type="ECO:0000256" key="3">
    <source>
        <dbReference type="ARBA" id="ARBA00022840"/>
    </source>
</evidence>
<dbReference type="EMBL" id="KK915662">
    <property type="protein sequence ID" value="KDP21471.1"/>
    <property type="molecule type" value="Genomic_DNA"/>
</dbReference>
<keyword evidence="1" id="KW-0547">Nucleotide-binding</keyword>
<dbReference type="Proteomes" id="UP000027138">
    <property type="component" value="Unassembled WGS sequence"/>
</dbReference>
<gene>
    <name evidence="5" type="ORF">JCGZ_21942</name>
</gene>
<organism evidence="5 6">
    <name type="scientific">Jatropha curcas</name>
    <name type="common">Barbados nut</name>
    <dbReference type="NCBI Taxonomy" id="180498"/>
    <lineage>
        <taxon>Eukaryota</taxon>
        <taxon>Viridiplantae</taxon>
        <taxon>Streptophyta</taxon>
        <taxon>Embryophyta</taxon>
        <taxon>Tracheophyta</taxon>
        <taxon>Spermatophyta</taxon>
        <taxon>Magnoliopsida</taxon>
        <taxon>eudicotyledons</taxon>
        <taxon>Gunneridae</taxon>
        <taxon>Pentapetalae</taxon>
        <taxon>rosids</taxon>
        <taxon>fabids</taxon>
        <taxon>Malpighiales</taxon>
        <taxon>Euphorbiaceae</taxon>
        <taxon>Crotonoideae</taxon>
        <taxon>Jatropheae</taxon>
        <taxon>Jatropha</taxon>
    </lineage>
</organism>
<accession>A0A067JC98</accession>
<reference evidence="5 6" key="1">
    <citation type="journal article" date="2014" name="PLoS ONE">
        <title>Global Analysis of Gene Expression Profiles in Physic Nut (Jatropha curcas L.) Seedlings Exposed to Salt Stress.</title>
        <authorList>
            <person name="Zhang L."/>
            <person name="Zhang C."/>
            <person name="Wu P."/>
            <person name="Chen Y."/>
            <person name="Li M."/>
            <person name="Jiang H."/>
            <person name="Wu G."/>
        </authorList>
    </citation>
    <scope>NUCLEOTIDE SEQUENCE [LARGE SCALE GENOMIC DNA]</scope>
    <source>
        <strain evidence="6">cv. GZQX0401</strain>
        <tissue evidence="5">Young leaves</tissue>
    </source>
</reference>
<keyword evidence="3" id="KW-0067">ATP-binding</keyword>
<feature type="domain" description="Helicase ATP-binding" evidence="4">
    <location>
        <begin position="3"/>
        <end position="235"/>
    </location>
</feature>
<keyword evidence="6" id="KW-1185">Reference proteome</keyword>
<dbReference type="InterPro" id="IPR045028">
    <property type="entry name" value="DinG/Rad3-like"/>
</dbReference>
<dbReference type="GO" id="GO:0005524">
    <property type="term" value="F:ATP binding"/>
    <property type="evidence" value="ECO:0007669"/>
    <property type="project" value="UniProtKB-KW"/>
</dbReference>
<evidence type="ECO:0000256" key="2">
    <source>
        <dbReference type="ARBA" id="ARBA00022801"/>
    </source>
</evidence>
<dbReference type="OrthoDB" id="272481at2759"/>
<dbReference type="GO" id="GO:0045951">
    <property type="term" value="P:positive regulation of mitotic recombination"/>
    <property type="evidence" value="ECO:0007669"/>
    <property type="project" value="TreeGrafter"/>
</dbReference>
<dbReference type="GO" id="GO:0006366">
    <property type="term" value="P:transcription by RNA polymerase II"/>
    <property type="evidence" value="ECO:0007669"/>
    <property type="project" value="TreeGrafter"/>
</dbReference>
<dbReference type="GO" id="GO:0005634">
    <property type="term" value="C:nucleus"/>
    <property type="evidence" value="ECO:0007669"/>
    <property type="project" value="TreeGrafter"/>
</dbReference>
<evidence type="ECO:0000259" key="4">
    <source>
        <dbReference type="PROSITE" id="PS51193"/>
    </source>
</evidence>
<sequence>MKFQIEDLPYDNIYPEQYSDMVEPKRDLEAKGHACCLLEMSTGSGKNHGASASYTLPKPLKLIYCTGTVHEMEKTLEELKLISTLVFSTSPDCYSGSFTMSLIEIVYAQWFSLAGSVASNYGKPLMELVSVVPDGIVCFFVSYSYMDGIINNYKETGILKEIMQHKVVFIETQDVVEATCSWLTIAGLVIVGEVQFFFAVARYLYIAGKVAEGIDFDRHDGRLESSYLVFLSSAH</sequence>
<dbReference type="Gene3D" id="3.40.50.300">
    <property type="entry name" value="P-loop containing nucleotide triphosphate hydrolases"/>
    <property type="match status" value="2"/>
</dbReference>
<dbReference type="AlphaFoldDB" id="A0A067JC98"/>
<dbReference type="GO" id="GO:0003678">
    <property type="term" value="F:DNA helicase activity"/>
    <property type="evidence" value="ECO:0007669"/>
    <property type="project" value="TreeGrafter"/>
</dbReference>